<name>A0ACB9AW86_9ASTR</name>
<protein>
    <submittedName>
        <fullName evidence="1">Uncharacterized protein</fullName>
    </submittedName>
</protein>
<reference evidence="1 2" key="2">
    <citation type="journal article" date="2022" name="Mol. Ecol. Resour.">
        <title>The genomes of chicory, endive, great burdock and yacon provide insights into Asteraceae paleo-polyploidization history and plant inulin production.</title>
        <authorList>
            <person name="Fan W."/>
            <person name="Wang S."/>
            <person name="Wang H."/>
            <person name="Wang A."/>
            <person name="Jiang F."/>
            <person name="Liu H."/>
            <person name="Zhao H."/>
            <person name="Xu D."/>
            <person name="Zhang Y."/>
        </authorList>
    </citation>
    <scope>NUCLEOTIDE SEQUENCE [LARGE SCALE GENOMIC DNA]</scope>
    <source>
        <strain evidence="2">cv. Yunnan</strain>
        <tissue evidence="1">Leaves</tissue>
    </source>
</reference>
<reference evidence="2" key="1">
    <citation type="journal article" date="2022" name="Mol. Ecol. Resour.">
        <title>The genomes of chicory, endive, great burdock and yacon provide insights into Asteraceae palaeo-polyploidization history and plant inulin production.</title>
        <authorList>
            <person name="Fan W."/>
            <person name="Wang S."/>
            <person name="Wang H."/>
            <person name="Wang A."/>
            <person name="Jiang F."/>
            <person name="Liu H."/>
            <person name="Zhao H."/>
            <person name="Xu D."/>
            <person name="Zhang Y."/>
        </authorList>
    </citation>
    <scope>NUCLEOTIDE SEQUENCE [LARGE SCALE GENOMIC DNA]</scope>
    <source>
        <strain evidence="2">cv. Yunnan</strain>
    </source>
</reference>
<sequence>MITKEDPKVSSDELALVKVAAWTWYQRGSGFEQTTLSECDHIVTKPSMYKHKRETMEKAQETLSASTHHLPKSLSCTSHAGSSLLDAYEIERISKDLDRYIKSSYDQYYRRKSVDAGCDPSGRRIVSSRLERDSKGTKDNRTSKETKWFGFRVIYKICASIEGGVVENVQFPALDQGRRLRFDDHIMKIWRTCNKCYKDGDGRGQRS</sequence>
<evidence type="ECO:0000313" key="1">
    <source>
        <dbReference type="EMBL" id="KAI3712690.1"/>
    </source>
</evidence>
<keyword evidence="2" id="KW-1185">Reference proteome</keyword>
<dbReference type="Proteomes" id="UP001056120">
    <property type="component" value="Linkage Group LG24"/>
</dbReference>
<evidence type="ECO:0000313" key="2">
    <source>
        <dbReference type="Proteomes" id="UP001056120"/>
    </source>
</evidence>
<proteinExistence type="predicted"/>
<comment type="caution">
    <text evidence="1">The sequence shown here is derived from an EMBL/GenBank/DDBJ whole genome shotgun (WGS) entry which is preliminary data.</text>
</comment>
<organism evidence="1 2">
    <name type="scientific">Smallanthus sonchifolius</name>
    <dbReference type="NCBI Taxonomy" id="185202"/>
    <lineage>
        <taxon>Eukaryota</taxon>
        <taxon>Viridiplantae</taxon>
        <taxon>Streptophyta</taxon>
        <taxon>Embryophyta</taxon>
        <taxon>Tracheophyta</taxon>
        <taxon>Spermatophyta</taxon>
        <taxon>Magnoliopsida</taxon>
        <taxon>eudicotyledons</taxon>
        <taxon>Gunneridae</taxon>
        <taxon>Pentapetalae</taxon>
        <taxon>asterids</taxon>
        <taxon>campanulids</taxon>
        <taxon>Asterales</taxon>
        <taxon>Asteraceae</taxon>
        <taxon>Asteroideae</taxon>
        <taxon>Heliantheae alliance</taxon>
        <taxon>Millerieae</taxon>
        <taxon>Smallanthus</taxon>
    </lineage>
</organism>
<dbReference type="EMBL" id="CM042041">
    <property type="protein sequence ID" value="KAI3712690.1"/>
    <property type="molecule type" value="Genomic_DNA"/>
</dbReference>
<accession>A0ACB9AW86</accession>
<gene>
    <name evidence="1" type="ORF">L1987_71252</name>
</gene>